<organism evidence="10 11">
    <name type="scientific">Candidatus Anoxymicrobium japonicum</name>
    <dbReference type="NCBI Taxonomy" id="2013648"/>
    <lineage>
        <taxon>Bacteria</taxon>
        <taxon>Bacillati</taxon>
        <taxon>Actinomycetota</taxon>
        <taxon>Candidatus Geothermincolia</taxon>
        <taxon>Candidatus Geothermincolales</taxon>
        <taxon>Candidatus Anoxymicrobiaceae</taxon>
        <taxon>Candidatus Anoxymicrobium</taxon>
    </lineage>
</organism>
<dbReference type="CDD" id="cd17920">
    <property type="entry name" value="DEXHc_RecQ"/>
    <property type="match status" value="1"/>
</dbReference>
<dbReference type="GO" id="GO:0005694">
    <property type="term" value="C:chromosome"/>
    <property type="evidence" value="ECO:0007669"/>
    <property type="project" value="TreeGrafter"/>
</dbReference>
<evidence type="ECO:0000259" key="8">
    <source>
        <dbReference type="PROSITE" id="PS51192"/>
    </source>
</evidence>
<evidence type="ECO:0000313" key="11">
    <source>
        <dbReference type="Proteomes" id="UP000233654"/>
    </source>
</evidence>
<dbReference type="GO" id="GO:0005524">
    <property type="term" value="F:ATP binding"/>
    <property type="evidence" value="ECO:0007669"/>
    <property type="project" value="UniProtKB-KW"/>
</dbReference>
<dbReference type="PROSITE" id="PS51194">
    <property type="entry name" value="HELICASE_CTER"/>
    <property type="match status" value="1"/>
</dbReference>
<dbReference type="Gene3D" id="1.10.10.10">
    <property type="entry name" value="Winged helix-like DNA-binding domain superfamily/Winged helix DNA-binding domain"/>
    <property type="match status" value="1"/>
</dbReference>
<dbReference type="InterPro" id="IPR027417">
    <property type="entry name" value="P-loop_NTPase"/>
</dbReference>
<dbReference type="PROSITE" id="PS51192">
    <property type="entry name" value="HELICASE_ATP_BIND_1"/>
    <property type="match status" value="1"/>
</dbReference>
<protein>
    <recommendedName>
        <fullName evidence="6">ATP-dependent DNA helicase RecQ</fullName>
    </recommendedName>
    <alternativeName>
        <fullName evidence="7">DNA 3'-5' helicase RecQ</fullName>
    </alternativeName>
</protein>
<proteinExistence type="predicted"/>
<dbReference type="InterPro" id="IPR004589">
    <property type="entry name" value="DNA_helicase_ATP-dep_RecQ"/>
</dbReference>
<dbReference type="NCBIfam" id="TIGR00614">
    <property type="entry name" value="recQ_fam"/>
    <property type="match status" value="1"/>
</dbReference>
<evidence type="ECO:0000259" key="9">
    <source>
        <dbReference type="PROSITE" id="PS51194"/>
    </source>
</evidence>
<evidence type="ECO:0000256" key="6">
    <source>
        <dbReference type="ARBA" id="ARBA00044535"/>
    </source>
</evidence>
<keyword evidence="2" id="KW-0378">Hydrolase</keyword>
<evidence type="ECO:0000256" key="4">
    <source>
        <dbReference type="ARBA" id="ARBA00022840"/>
    </source>
</evidence>
<dbReference type="InterPro" id="IPR036388">
    <property type="entry name" value="WH-like_DNA-bd_sf"/>
</dbReference>
<dbReference type="EMBL" id="PHEX01000106">
    <property type="protein sequence ID" value="PKQ27420.1"/>
    <property type="molecule type" value="Genomic_DNA"/>
</dbReference>
<evidence type="ECO:0000256" key="1">
    <source>
        <dbReference type="ARBA" id="ARBA00022741"/>
    </source>
</evidence>
<dbReference type="PANTHER" id="PTHR13710:SF150">
    <property type="entry name" value="ATP-DEPENDENT DNA HELICASE RECQ"/>
    <property type="match status" value="1"/>
</dbReference>
<comment type="caution">
    <text evidence="10">The sequence shown here is derived from an EMBL/GenBank/DDBJ whole genome shotgun (WGS) entry which is preliminary data.</text>
</comment>
<gene>
    <name evidence="10" type="ORF">CVT63_08110</name>
</gene>
<dbReference type="InterPro" id="IPR011545">
    <property type="entry name" value="DEAD/DEAH_box_helicase_dom"/>
</dbReference>
<dbReference type="GO" id="GO:0009378">
    <property type="term" value="F:four-way junction helicase activity"/>
    <property type="evidence" value="ECO:0007669"/>
    <property type="project" value="TreeGrafter"/>
</dbReference>
<dbReference type="PANTHER" id="PTHR13710">
    <property type="entry name" value="DNA HELICASE RECQ FAMILY MEMBER"/>
    <property type="match status" value="1"/>
</dbReference>
<feature type="domain" description="Helicase C-terminal" evidence="9">
    <location>
        <begin position="233"/>
        <end position="394"/>
    </location>
</feature>
<reference evidence="10 11" key="1">
    <citation type="journal article" date="2017" name="ISME J.">
        <title>Potential for microbial H2 and metal transformations associated with novel bacteria and archaea in deep terrestrial subsurface sediments.</title>
        <authorList>
            <person name="Hernsdorf A.W."/>
            <person name="Amano Y."/>
            <person name="Miyakawa K."/>
            <person name="Ise K."/>
            <person name="Suzuki Y."/>
            <person name="Anantharaman K."/>
            <person name="Probst A."/>
            <person name="Burstein D."/>
            <person name="Thomas B.C."/>
            <person name="Banfield J.F."/>
        </authorList>
    </citation>
    <scope>NUCLEOTIDE SEQUENCE [LARGE SCALE GENOMIC DNA]</scope>
    <source>
        <strain evidence="10">HGW-Actinobacteria-3</strain>
    </source>
</reference>
<keyword evidence="1" id="KW-0547">Nucleotide-binding</keyword>
<feature type="non-terminal residue" evidence="10">
    <location>
        <position position="589"/>
    </location>
</feature>
<dbReference type="SUPFAM" id="SSF52540">
    <property type="entry name" value="P-loop containing nucleoside triphosphate hydrolases"/>
    <property type="match status" value="1"/>
</dbReference>
<accession>A0A2N3G3X6</accession>
<dbReference type="Gene3D" id="3.40.50.300">
    <property type="entry name" value="P-loop containing nucleotide triphosphate hydrolases"/>
    <property type="match status" value="2"/>
</dbReference>
<evidence type="ECO:0000256" key="5">
    <source>
        <dbReference type="ARBA" id="ARBA00023125"/>
    </source>
</evidence>
<dbReference type="InterPro" id="IPR002464">
    <property type="entry name" value="DNA/RNA_helicase_DEAH_CS"/>
</dbReference>
<dbReference type="InterPro" id="IPR001650">
    <property type="entry name" value="Helicase_C-like"/>
</dbReference>
<dbReference type="Pfam" id="PF00271">
    <property type="entry name" value="Helicase_C"/>
    <property type="match status" value="1"/>
</dbReference>
<dbReference type="GO" id="GO:0003677">
    <property type="term" value="F:DNA binding"/>
    <property type="evidence" value="ECO:0007669"/>
    <property type="project" value="UniProtKB-KW"/>
</dbReference>
<dbReference type="GO" id="GO:0005737">
    <property type="term" value="C:cytoplasm"/>
    <property type="evidence" value="ECO:0007669"/>
    <property type="project" value="TreeGrafter"/>
</dbReference>
<sequence length="589" mass="65113">MSDISSNKEEIASALEGASRLLADRFGYSRFLPGQERALQSVFAGRHLLVVMPTGSGKSIIYQLPSLMDTGLTIVVSPLISLMKNQVDDLHALGVPATAVNSSLSRVEQNARLSACARGECRLLYIAPERCRDNAFLSMLHAVNVSRLVVDEAHCISEWGHDFRPDYRRLKQFHELIGCPPVTALTATATRRVQIDIIQSLGLTRDDMDIHVHGFDRPNLELSVEVTHTDKKKMDFLSRFLRENSGSGIIYAGTRKNVDEIVETLSQVAPDIVAYHAGMESEDRVKAQEVFLSGDARVVAATSAFGMGIDKRDVRFVVHYNYPGSVEQYYQEIGRAGRDGLESRCVLLYSSADRSLREFFLDVSYPDDGLVRDVYETIWRLPGSTILMTYKEIAGSCDQYIGEAQMGAAIRLLDGAGVLRAYSGEPMIGITVTRPLSSAGSEVRGSVRQKVLEGLASSVDLKTPGRVEIGINRLASDSGVFPEQVKRALTALRDAGLLEYAPPFRGRGLRKLVDPAPPFKDLAIDWARHGSLRRMEEDRLAAMEKFILRQGCRRGYILNYFGEKQSFECGACDCCKKSATVEKDTVDAL</sequence>
<evidence type="ECO:0000256" key="2">
    <source>
        <dbReference type="ARBA" id="ARBA00022801"/>
    </source>
</evidence>
<keyword evidence="4" id="KW-0067">ATP-binding</keyword>
<dbReference type="Pfam" id="PF00270">
    <property type="entry name" value="DEAD"/>
    <property type="match status" value="1"/>
</dbReference>
<evidence type="ECO:0000256" key="3">
    <source>
        <dbReference type="ARBA" id="ARBA00022806"/>
    </source>
</evidence>
<dbReference type="GO" id="GO:0006310">
    <property type="term" value="P:DNA recombination"/>
    <property type="evidence" value="ECO:0007669"/>
    <property type="project" value="InterPro"/>
</dbReference>
<keyword evidence="3" id="KW-0347">Helicase</keyword>
<dbReference type="InterPro" id="IPR032284">
    <property type="entry name" value="RecQ_Zn-bd"/>
</dbReference>
<evidence type="ECO:0000313" key="10">
    <source>
        <dbReference type="EMBL" id="PKQ27420.1"/>
    </source>
</evidence>
<dbReference type="PROSITE" id="PS00690">
    <property type="entry name" value="DEAH_ATP_HELICASE"/>
    <property type="match status" value="1"/>
</dbReference>
<dbReference type="GO" id="GO:0043138">
    <property type="term" value="F:3'-5' DNA helicase activity"/>
    <property type="evidence" value="ECO:0007669"/>
    <property type="project" value="TreeGrafter"/>
</dbReference>
<dbReference type="Proteomes" id="UP000233654">
    <property type="component" value="Unassembled WGS sequence"/>
</dbReference>
<dbReference type="Pfam" id="PF16124">
    <property type="entry name" value="RecQ_Zn_bind"/>
    <property type="match status" value="1"/>
</dbReference>
<keyword evidence="5" id="KW-0238">DNA-binding</keyword>
<dbReference type="GO" id="GO:0006281">
    <property type="term" value="P:DNA repair"/>
    <property type="evidence" value="ECO:0007669"/>
    <property type="project" value="TreeGrafter"/>
</dbReference>
<dbReference type="SMART" id="SM00490">
    <property type="entry name" value="HELICc"/>
    <property type="match status" value="1"/>
</dbReference>
<name>A0A2N3G3X6_9ACTN</name>
<dbReference type="GO" id="GO:0016787">
    <property type="term" value="F:hydrolase activity"/>
    <property type="evidence" value="ECO:0007669"/>
    <property type="project" value="UniProtKB-KW"/>
</dbReference>
<evidence type="ECO:0000256" key="7">
    <source>
        <dbReference type="ARBA" id="ARBA00044550"/>
    </source>
</evidence>
<dbReference type="AlphaFoldDB" id="A0A2N3G3X6"/>
<dbReference type="InterPro" id="IPR014001">
    <property type="entry name" value="Helicase_ATP-bd"/>
</dbReference>
<dbReference type="SMART" id="SM00487">
    <property type="entry name" value="DEXDc"/>
    <property type="match status" value="1"/>
</dbReference>
<feature type="domain" description="Helicase ATP-binding" evidence="8">
    <location>
        <begin position="39"/>
        <end position="207"/>
    </location>
</feature>
<dbReference type="FunFam" id="3.40.50.300:FF:001389">
    <property type="entry name" value="ATP-dependent DNA helicase RecQ"/>
    <property type="match status" value="1"/>
</dbReference>